<protein>
    <recommendedName>
        <fullName evidence="2">Regulatory protein zeste</fullName>
    </recommendedName>
</protein>
<feature type="region of interest" description="Disordered" evidence="7">
    <location>
        <begin position="172"/>
        <end position="247"/>
    </location>
</feature>
<keyword evidence="3" id="KW-0805">Transcription regulation</keyword>
<keyword evidence="10" id="KW-1185">Reference proteome</keyword>
<keyword evidence="4" id="KW-0804">Transcription</keyword>
<comment type="subunit">
    <text evidence="1">Self-associates forming complexes of several hundred monomers.</text>
</comment>
<proteinExistence type="predicted"/>
<feature type="coiled-coil region" evidence="6">
    <location>
        <begin position="65"/>
        <end position="92"/>
    </location>
</feature>
<evidence type="ECO:0000256" key="4">
    <source>
        <dbReference type="ARBA" id="ARBA00023163"/>
    </source>
</evidence>
<evidence type="ECO:0000256" key="3">
    <source>
        <dbReference type="ARBA" id="ARBA00023015"/>
    </source>
</evidence>
<dbReference type="Pfam" id="PF13873">
    <property type="entry name" value="Myb_DNA-bind_5"/>
    <property type="match status" value="1"/>
</dbReference>
<feature type="domain" description="Myb/SANT-like DNA-binding" evidence="8">
    <location>
        <begin position="8"/>
        <end position="87"/>
    </location>
</feature>
<accession>A0A9P0CV64</accession>
<evidence type="ECO:0000256" key="1">
    <source>
        <dbReference type="ARBA" id="ARBA00011764"/>
    </source>
</evidence>
<keyword evidence="6" id="KW-0175">Coiled coil</keyword>
<gene>
    <name evidence="9" type="ORF">PSYICH_LOCUS6430</name>
</gene>
<dbReference type="GO" id="GO:0005634">
    <property type="term" value="C:nucleus"/>
    <property type="evidence" value="ECO:0007669"/>
    <property type="project" value="TreeGrafter"/>
</dbReference>
<dbReference type="EMBL" id="OV651814">
    <property type="protein sequence ID" value="CAH1106798.1"/>
    <property type="molecule type" value="Genomic_DNA"/>
</dbReference>
<comment type="function">
    <text evidence="5">Involved in transvection phenomena (= synapsis-dependent gene expression), where the synaptic pairing of chromosomes carrying genes with which zeste interacts influences the expression of these genes. Zeste binds to DNA and stimulates transcription from a nearby promoter.</text>
</comment>
<evidence type="ECO:0000259" key="8">
    <source>
        <dbReference type="Pfam" id="PF13873"/>
    </source>
</evidence>
<feature type="compositionally biased region" description="Polar residues" evidence="7">
    <location>
        <begin position="210"/>
        <end position="219"/>
    </location>
</feature>
<dbReference type="PANTHER" id="PTHR23098:SF16">
    <property type="entry name" value="REGULATORY PROTEIN ZESTE"/>
    <property type="match status" value="1"/>
</dbReference>
<evidence type="ECO:0000256" key="2">
    <source>
        <dbReference type="ARBA" id="ARBA00016807"/>
    </source>
</evidence>
<evidence type="ECO:0000313" key="10">
    <source>
        <dbReference type="Proteomes" id="UP001153636"/>
    </source>
</evidence>
<feature type="compositionally biased region" description="Low complexity" evidence="7">
    <location>
        <begin position="225"/>
        <end position="240"/>
    </location>
</feature>
<sequence>MDTDSSKRVPNFTPNEKDFLINLVAKYSHILEDKKTNKVSIQEKKNHVWDQIEVEFNNNTQIACFRSSNQLKRLYENKKKELRRKMANNKKETYLTGGGTSQVVKLEANEEVLLQIVNEKTVKGFDVPFDSDSATSEELYSREVELSPAAKTSKSCSLLEKNKRWEEAAAAWNESQSEKRKRKETEFEFSPVPLAKQPNTEITLEDGINKETNATSQYQRCPPKTLNTSTSSELTTPSSSINCSRRRPTTKIKTLTSSDVSDKYNRLLDRRLVLVEKQIEQITEQNNFAREENKQKLIVVNLEKEEKKMKIELLKLELASKRSSL</sequence>
<evidence type="ECO:0000313" key="9">
    <source>
        <dbReference type="EMBL" id="CAH1106798.1"/>
    </source>
</evidence>
<name>A0A9P0CV64_9CUCU</name>
<reference evidence="9" key="1">
    <citation type="submission" date="2022-01" db="EMBL/GenBank/DDBJ databases">
        <authorList>
            <person name="King R."/>
        </authorList>
    </citation>
    <scope>NUCLEOTIDE SEQUENCE</scope>
</reference>
<dbReference type="OrthoDB" id="6134189at2759"/>
<dbReference type="InterPro" id="IPR028002">
    <property type="entry name" value="Myb_DNA-bind_5"/>
</dbReference>
<dbReference type="PANTHER" id="PTHR23098">
    <property type="entry name" value="AGAP001331-PA-RELATED"/>
    <property type="match status" value="1"/>
</dbReference>
<feature type="coiled-coil region" evidence="6">
    <location>
        <begin position="265"/>
        <end position="322"/>
    </location>
</feature>
<evidence type="ECO:0000256" key="5">
    <source>
        <dbReference type="ARBA" id="ARBA00025466"/>
    </source>
</evidence>
<evidence type="ECO:0000256" key="6">
    <source>
        <dbReference type="SAM" id="Coils"/>
    </source>
</evidence>
<organism evidence="9 10">
    <name type="scientific">Psylliodes chrysocephalus</name>
    <dbReference type="NCBI Taxonomy" id="3402493"/>
    <lineage>
        <taxon>Eukaryota</taxon>
        <taxon>Metazoa</taxon>
        <taxon>Ecdysozoa</taxon>
        <taxon>Arthropoda</taxon>
        <taxon>Hexapoda</taxon>
        <taxon>Insecta</taxon>
        <taxon>Pterygota</taxon>
        <taxon>Neoptera</taxon>
        <taxon>Endopterygota</taxon>
        <taxon>Coleoptera</taxon>
        <taxon>Polyphaga</taxon>
        <taxon>Cucujiformia</taxon>
        <taxon>Chrysomeloidea</taxon>
        <taxon>Chrysomelidae</taxon>
        <taxon>Galerucinae</taxon>
        <taxon>Alticini</taxon>
        <taxon>Psylliodes</taxon>
    </lineage>
</organism>
<dbReference type="Proteomes" id="UP001153636">
    <property type="component" value="Chromosome 2"/>
</dbReference>
<evidence type="ECO:0000256" key="7">
    <source>
        <dbReference type="SAM" id="MobiDB-lite"/>
    </source>
</evidence>
<dbReference type="AlphaFoldDB" id="A0A9P0CV64"/>